<evidence type="ECO:0000313" key="2">
    <source>
        <dbReference type="EMBL" id="KAH7041243.1"/>
    </source>
</evidence>
<dbReference type="Proteomes" id="UP000756346">
    <property type="component" value="Unassembled WGS sequence"/>
</dbReference>
<comment type="caution">
    <text evidence="2">The sequence shown here is derived from an EMBL/GenBank/DDBJ whole genome shotgun (WGS) entry which is preliminary data.</text>
</comment>
<feature type="compositionally biased region" description="Polar residues" evidence="1">
    <location>
        <begin position="95"/>
        <end position="114"/>
    </location>
</feature>
<dbReference type="RefSeq" id="XP_046019298.1">
    <property type="nucleotide sequence ID" value="XM_046152507.1"/>
</dbReference>
<evidence type="ECO:0000313" key="3">
    <source>
        <dbReference type="Proteomes" id="UP000756346"/>
    </source>
</evidence>
<gene>
    <name evidence="2" type="ORF">B0I36DRAFT_312422</name>
</gene>
<feature type="compositionally biased region" description="Polar residues" evidence="1">
    <location>
        <begin position="64"/>
        <end position="85"/>
    </location>
</feature>
<feature type="region of interest" description="Disordered" evidence="1">
    <location>
        <begin position="61"/>
        <end position="114"/>
    </location>
</feature>
<sequence>MALKGSGKPAKKVHKEHLPNISSLDHKSNSNEFLHSHRQEHIHLITHIPLYILVDLQDEMPSDHATTTPSNADCAGSTYTDTDSVWSYDAKTEKASGSATTRKQSAAATDSKLTPEQVAKFKKTSMENVFRIIG</sequence>
<proteinExistence type="predicted"/>
<organism evidence="2 3">
    <name type="scientific">Microdochium trichocladiopsis</name>
    <dbReference type="NCBI Taxonomy" id="1682393"/>
    <lineage>
        <taxon>Eukaryota</taxon>
        <taxon>Fungi</taxon>
        <taxon>Dikarya</taxon>
        <taxon>Ascomycota</taxon>
        <taxon>Pezizomycotina</taxon>
        <taxon>Sordariomycetes</taxon>
        <taxon>Xylariomycetidae</taxon>
        <taxon>Xylariales</taxon>
        <taxon>Microdochiaceae</taxon>
        <taxon>Microdochium</taxon>
    </lineage>
</organism>
<dbReference type="EMBL" id="JAGTJQ010000001">
    <property type="protein sequence ID" value="KAH7041243.1"/>
    <property type="molecule type" value="Genomic_DNA"/>
</dbReference>
<dbReference type="AlphaFoldDB" id="A0A9P8YJN6"/>
<reference evidence="2" key="1">
    <citation type="journal article" date="2021" name="Nat. Commun.">
        <title>Genetic determinants of endophytism in the Arabidopsis root mycobiome.</title>
        <authorList>
            <person name="Mesny F."/>
            <person name="Miyauchi S."/>
            <person name="Thiergart T."/>
            <person name="Pickel B."/>
            <person name="Atanasova L."/>
            <person name="Karlsson M."/>
            <person name="Huettel B."/>
            <person name="Barry K.W."/>
            <person name="Haridas S."/>
            <person name="Chen C."/>
            <person name="Bauer D."/>
            <person name="Andreopoulos W."/>
            <person name="Pangilinan J."/>
            <person name="LaButti K."/>
            <person name="Riley R."/>
            <person name="Lipzen A."/>
            <person name="Clum A."/>
            <person name="Drula E."/>
            <person name="Henrissat B."/>
            <person name="Kohler A."/>
            <person name="Grigoriev I.V."/>
            <person name="Martin F.M."/>
            <person name="Hacquard S."/>
        </authorList>
    </citation>
    <scope>NUCLEOTIDE SEQUENCE</scope>
    <source>
        <strain evidence="2">MPI-CAGE-CH-0230</strain>
    </source>
</reference>
<dbReference type="GeneID" id="70182053"/>
<protein>
    <submittedName>
        <fullName evidence="2">Uncharacterized protein</fullName>
    </submittedName>
</protein>
<feature type="region of interest" description="Disordered" evidence="1">
    <location>
        <begin position="1"/>
        <end position="26"/>
    </location>
</feature>
<accession>A0A9P8YJN6</accession>
<keyword evidence="3" id="KW-1185">Reference proteome</keyword>
<evidence type="ECO:0000256" key="1">
    <source>
        <dbReference type="SAM" id="MobiDB-lite"/>
    </source>
</evidence>
<name>A0A9P8YJN6_9PEZI</name>